<dbReference type="PANTHER" id="PTHR39321:SF3">
    <property type="entry name" value="PHOSPHOPANTETHEINE ADENYLYLTRANSFERASE"/>
    <property type="match status" value="1"/>
</dbReference>
<dbReference type="UniPathway" id="UPA00253">
    <property type="reaction ID" value="UER00332"/>
</dbReference>
<dbReference type="EMBL" id="BJYU01000104">
    <property type="protein sequence ID" value="GEO17419.1"/>
    <property type="molecule type" value="Genomic_DNA"/>
</dbReference>
<evidence type="ECO:0000256" key="6">
    <source>
        <dbReference type="ARBA" id="ARBA00022695"/>
    </source>
</evidence>
<comment type="catalytic activity">
    <reaction evidence="10 11">
        <text>nicotinate beta-D-ribonucleotide + ATP + H(+) = deamido-NAD(+) + diphosphate</text>
        <dbReference type="Rhea" id="RHEA:22860"/>
        <dbReference type="ChEBI" id="CHEBI:15378"/>
        <dbReference type="ChEBI" id="CHEBI:30616"/>
        <dbReference type="ChEBI" id="CHEBI:33019"/>
        <dbReference type="ChEBI" id="CHEBI:57502"/>
        <dbReference type="ChEBI" id="CHEBI:58437"/>
        <dbReference type="EC" id="2.7.7.18"/>
    </reaction>
</comment>
<protein>
    <recommendedName>
        <fullName evidence="11">Probable nicotinate-nucleotide adenylyltransferase</fullName>
        <ecNumber evidence="11">2.7.7.18</ecNumber>
    </recommendedName>
    <alternativeName>
        <fullName evidence="11">Deamido-NAD(+) diphosphorylase</fullName>
    </alternativeName>
    <alternativeName>
        <fullName evidence="11">Deamido-NAD(+) pyrophosphorylase</fullName>
    </alternativeName>
    <alternativeName>
        <fullName evidence="11">Nicotinate mononucleotide adenylyltransferase</fullName>
        <shortName evidence="11">NaMN adenylyltransferase</shortName>
    </alternativeName>
</protein>
<dbReference type="HAMAP" id="MF_00244">
    <property type="entry name" value="NaMN_adenylyltr"/>
    <property type="match status" value="1"/>
</dbReference>
<dbReference type="SUPFAM" id="SSF52374">
    <property type="entry name" value="Nucleotidylyl transferase"/>
    <property type="match status" value="1"/>
</dbReference>
<dbReference type="NCBIfam" id="NF000845">
    <property type="entry name" value="PRK00071.2-4"/>
    <property type="match status" value="1"/>
</dbReference>
<evidence type="ECO:0000256" key="3">
    <source>
        <dbReference type="ARBA" id="ARBA00009014"/>
    </source>
</evidence>
<comment type="pathway">
    <text evidence="2 11">Cofactor biosynthesis; NAD(+) biosynthesis; deamido-NAD(+) from nicotinate D-ribonucleotide: step 1/1.</text>
</comment>
<keyword evidence="5 11" id="KW-0808">Transferase</keyword>
<sequence>MRPAPPRVGPSRFRLRPSGLARLPRIAPGMRIGLYGGSFNPAHAGHRHVSLMALRRLGLDRIWWIVTPGNPLKNLGELSSMAARVVEAGKVAAHPRIDITAFEETIGARYTVDTLAYLKRRYPGVRFVWIMGADNLAGFHRWRGWRSIAQMMPIAVIDRPGWTLKGMHSRSATALQARRIPENEARVLPSLTPPAWTFLHGPRSTLSSTEIRRMRRTSPLEGR</sequence>
<evidence type="ECO:0000313" key="13">
    <source>
        <dbReference type="EMBL" id="GEO17419.1"/>
    </source>
</evidence>
<evidence type="ECO:0000313" key="14">
    <source>
        <dbReference type="Proteomes" id="UP000321085"/>
    </source>
</evidence>
<comment type="function">
    <text evidence="1 11">Catalyzes the reversible adenylation of nicotinate mononucleotide (NaMN) to nicotinic acid adenine dinucleotide (NaAD).</text>
</comment>
<comment type="similarity">
    <text evidence="3 11">Belongs to the NadD family.</text>
</comment>
<evidence type="ECO:0000256" key="9">
    <source>
        <dbReference type="ARBA" id="ARBA00023027"/>
    </source>
</evidence>
<evidence type="ECO:0000256" key="2">
    <source>
        <dbReference type="ARBA" id="ARBA00005019"/>
    </source>
</evidence>
<dbReference type="InterPro" id="IPR014729">
    <property type="entry name" value="Rossmann-like_a/b/a_fold"/>
</dbReference>
<dbReference type="EC" id="2.7.7.18" evidence="11"/>
<dbReference type="GO" id="GO:0005524">
    <property type="term" value="F:ATP binding"/>
    <property type="evidence" value="ECO:0007669"/>
    <property type="project" value="UniProtKB-KW"/>
</dbReference>
<dbReference type="InterPro" id="IPR005248">
    <property type="entry name" value="NadD/NMNAT"/>
</dbReference>
<dbReference type="Pfam" id="PF01467">
    <property type="entry name" value="CTP_transf_like"/>
    <property type="match status" value="1"/>
</dbReference>
<gene>
    <name evidence="11 13" type="primary">nadD</name>
    <name evidence="13" type="ORF">MAE02_51150</name>
</gene>
<dbReference type="GO" id="GO:0004515">
    <property type="term" value="F:nicotinate-nucleotide adenylyltransferase activity"/>
    <property type="evidence" value="ECO:0007669"/>
    <property type="project" value="UniProtKB-UniRule"/>
</dbReference>
<feature type="domain" description="Cytidyltransferase-like" evidence="12">
    <location>
        <begin position="34"/>
        <end position="213"/>
    </location>
</feature>
<keyword evidence="6 11" id="KW-0548">Nucleotidyltransferase</keyword>
<organism evidence="13 14">
    <name type="scientific">Microvirga aerophila</name>
    <dbReference type="NCBI Taxonomy" id="670291"/>
    <lineage>
        <taxon>Bacteria</taxon>
        <taxon>Pseudomonadati</taxon>
        <taxon>Pseudomonadota</taxon>
        <taxon>Alphaproteobacteria</taxon>
        <taxon>Hyphomicrobiales</taxon>
        <taxon>Methylobacteriaceae</taxon>
        <taxon>Microvirga</taxon>
    </lineage>
</organism>
<evidence type="ECO:0000256" key="7">
    <source>
        <dbReference type="ARBA" id="ARBA00022741"/>
    </source>
</evidence>
<dbReference type="Proteomes" id="UP000321085">
    <property type="component" value="Unassembled WGS sequence"/>
</dbReference>
<comment type="caution">
    <text evidence="13">The sequence shown here is derived from an EMBL/GenBank/DDBJ whole genome shotgun (WGS) entry which is preliminary data.</text>
</comment>
<evidence type="ECO:0000256" key="8">
    <source>
        <dbReference type="ARBA" id="ARBA00022840"/>
    </source>
</evidence>
<name>A0A512BZN0_9HYPH</name>
<dbReference type="CDD" id="cd02165">
    <property type="entry name" value="NMNAT"/>
    <property type="match status" value="1"/>
</dbReference>
<keyword evidence="8 11" id="KW-0067">ATP-binding</keyword>
<dbReference type="GO" id="GO:0009435">
    <property type="term" value="P:NAD+ biosynthetic process"/>
    <property type="evidence" value="ECO:0007669"/>
    <property type="project" value="UniProtKB-UniRule"/>
</dbReference>
<accession>A0A512BZN0</accession>
<evidence type="ECO:0000256" key="11">
    <source>
        <dbReference type="HAMAP-Rule" id="MF_00244"/>
    </source>
</evidence>
<keyword evidence="7 11" id="KW-0547">Nucleotide-binding</keyword>
<dbReference type="Gene3D" id="3.40.50.620">
    <property type="entry name" value="HUPs"/>
    <property type="match status" value="1"/>
</dbReference>
<evidence type="ECO:0000259" key="12">
    <source>
        <dbReference type="Pfam" id="PF01467"/>
    </source>
</evidence>
<keyword evidence="4 11" id="KW-0662">Pyridine nucleotide biosynthesis</keyword>
<dbReference type="PANTHER" id="PTHR39321">
    <property type="entry name" value="NICOTINATE-NUCLEOTIDE ADENYLYLTRANSFERASE-RELATED"/>
    <property type="match status" value="1"/>
</dbReference>
<dbReference type="RefSeq" id="WP_170148948.1">
    <property type="nucleotide sequence ID" value="NZ_BJYU01000104.1"/>
</dbReference>
<evidence type="ECO:0000256" key="4">
    <source>
        <dbReference type="ARBA" id="ARBA00022642"/>
    </source>
</evidence>
<evidence type="ECO:0000256" key="1">
    <source>
        <dbReference type="ARBA" id="ARBA00002324"/>
    </source>
</evidence>
<dbReference type="NCBIfam" id="NF000843">
    <property type="entry name" value="PRK00071.2-2"/>
    <property type="match status" value="1"/>
</dbReference>
<keyword evidence="9 11" id="KW-0520">NAD</keyword>
<dbReference type="NCBIfam" id="TIGR00482">
    <property type="entry name" value="nicotinate (nicotinamide) nucleotide adenylyltransferase"/>
    <property type="match status" value="1"/>
</dbReference>
<keyword evidence="14" id="KW-1185">Reference proteome</keyword>
<evidence type="ECO:0000256" key="10">
    <source>
        <dbReference type="ARBA" id="ARBA00048721"/>
    </source>
</evidence>
<dbReference type="InterPro" id="IPR004821">
    <property type="entry name" value="Cyt_trans-like"/>
</dbReference>
<proteinExistence type="inferred from homology"/>
<dbReference type="AlphaFoldDB" id="A0A512BZN0"/>
<evidence type="ECO:0000256" key="5">
    <source>
        <dbReference type="ARBA" id="ARBA00022679"/>
    </source>
</evidence>
<reference evidence="13 14" key="1">
    <citation type="submission" date="2019-07" db="EMBL/GenBank/DDBJ databases">
        <title>Whole genome shotgun sequence of Microvirga aerophila NBRC 106136.</title>
        <authorList>
            <person name="Hosoyama A."/>
            <person name="Uohara A."/>
            <person name="Ohji S."/>
            <person name="Ichikawa N."/>
        </authorList>
    </citation>
    <scope>NUCLEOTIDE SEQUENCE [LARGE SCALE GENOMIC DNA]</scope>
    <source>
        <strain evidence="13 14">NBRC 106136</strain>
    </source>
</reference>